<accession>A0A1A7Y2V8</accession>
<keyword evidence="4 9" id="KW-0689">Ribosomal protein</keyword>
<evidence type="ECO:0000313" key="9">
    <source>
        <dbReference type="EMBL" id="SBP24626.1"/>
    </source>
</evidence>
<dbReference type="GO" id="GO:0005762">
    <property type="term" value="C:mitochondrial large ribosomal subunit"/>
    <property type="evidence" value="ECO:0007669"/>
    <property type="project" value="TreeGrafter"/>
</dbReference>
<dbReference type="AlphaFoldDB" id="A0A1A7Y2V8"/>
<dbReference type="InterPro" id="IPR019716">
    <property type="entry name" value="Ribosomal_mL53"/>
</dbReference>
<evidence type="ECO:0000256" key="1">
    <source>
        <dbReference type="ARBA" id="ARBA00004173"/>
    </source>
</evidence>
<evidence type="ECO:0000256" key="7">
    <source>
        <dbReference type="ARBA" id="ARBA00035180"/>
    </source>
</evidence>
<reference evidence="9" key="1">
    <citation type="submission" date="2016-05" db="EMBL/GenBank/DDBJ databases">
        <authorList>
            <person name="Lavstsen T."/>
            <person name="Jespersen J.S."/>
        </authorList>
    </citation>
    <scope>NUCLEOTIDE SEQUENCE</scope>
    <source>
        <tissue evidence="9">Brain</tissue>
    </source>
</reference>
<dbReference type="InterPro" id="IPR052473">
    <property type="entry name" value="mtLSU_mL53"/>
</dbReference>
<keyword evidence="3" id="KW-0809">Transit peptide</keyword>
<organism evidence="9">
    <name type="scientific">Iconisemion striatum</name>
    <dbReference type="NCBI Taxonomy" id="60296"/>
    <lineage>
        <taxon>Eukaryota</taxon>
        <taxon>Metazoa</taxon>
        <taxon>Chordata</taxon>
        <taxon>Craniata</taxon>
        <taxon>Vertebrata</taxon>
        <taxon>Euteleostomi</taxon>
        <taxon>Actinopterygii</taxon>
        <taxon>Neopterygii</taxon>
        <taxon>Teleostei</taxon>
        <taxon>Neoteleostei</taxon>
        <taxon>Acanthomorphata</taxon>
        <taxon>Ovalentaria</taxon>
        <taxon>Atherinomorphae</taxon>
        <taxon>Cyprinodontiformes</taxon>
        <taxon>Nothobranchiidae</taxon>
        <taxon>Iconisemion</taxon>
    </lineage>
</organism>
<dbReference type="Pfam" id="PF10780">
    <property type="entry name" value="MRP_L53"/>
    <property type="match status" value="1"/>
</dbReference>
<gene>
    <name evidence="9" type="primary">MRPL53</name>
</gene>
<evidence type="ECO:0000256" key="2">
    <source>
        <dbReference type="ARBA" id="ARBA00005557"/>
    </source>
</evidence>
<name>A0A1A7Y2V8_9TELE</name>
<keyword evidence="6" id="KW-0687">Ribonucleoprotein</keyword>
<evidence type="ECO:0000256" key="6">
    <source>
        <dbReference type="ARBA" id="ARBA00023274"/>
    </source>
</evidence>
<comment type="subcellular location">
    <subcellularLocation>
        <location evidence="1">Mitochondrion</location>
    </subcellularLocation>
</comment>
<evidence type="ECO:0000256" key="3">
    <source>
        <dbReference type="ARBA" id="ARBA00022946"/>
    </source>
</evidence>
<proteinExistence type="inferred from homology"/>
<sequence length="108" mass="11839">MAAPSKATVVLKAVKKIAVQFCPFESNVRSTREFLAVVGSEKTRATNMNCEVVTTVKHDKSEPVVDVTYVDGEQLVMKGAHLTCSEMMSAFQSRCTDKDPQIKDAAKK</sequence>
<evidence type="ECO:0000256" key="4">
    <source>
        <dbReference type="ARBA" id="ARBA00022980"/>
    </source>
</evidence>
<evidence type="ECO:0000256" key="5">
    <source>
        <dbReference type="ARBA" id="ARBA00023128"/>
    </source>
</evidence>
<evidence type="ECO:0000256" key="8">
    <source>
        <dbReference type="ARBA" id="ARBA00042721"/>
    </source>
</evidence>
<dbReference type="Gene3D" id="3.40.30.10">
    <property type="entry name" value="Glutaredoxin"/>
    <property type="match status" value="1"/>
</dbReference>
<dbReference type="PANTHER" id="PTHR33618:SF1">
    <property type="entry name" value="LARGE RIBOSOMAL SUBUNIT PROTEIN ML53"/>
    <property type="match status" value="1"/>
</dbReference>
<comment type="similarity">
    <text evidence="2">Belongs to the mitochondrion-specific ribosomal protein mL53 family.</text>
</comment>
<protein>
    <recommendedName>
        <fullName evidence="7">Large ribosomal subunit protein mL53</fullName>
    </recommendedName>
    <alternativeName>
        <fullName evidence="8">39S ribosomal protein L53, mitochondrial</fullName>
    </alternativeName>
</protein>
<dbReference type="PANTHER" id="PTHR33618">
    <property type="entry name" value="39S RIBOSOMAL PROTEIN L53, MITOCHONDRIAL"/>
    <property type="match status" value="1"/>
</dbReference>
<dbReference type="EMBL" id="HADX01002394">
    <property type="protein sequence ID" value="SBP24626.1"/>
    <property type="molecule type" value="Transcribed_RNA"/>
</dbReference>
<keyword evidence="5" id="KW-0496">Mitochondrion</keyword>
<reference evidence="9" key="2">
    <citation type="submission" date="2016-06" db="EMBL/GenBank/DDBJ databases">
        <title>The genome of a short-lived fish provides insights into sex chromosome evolution and the genetic control of aging.</title>
        <authorList>
            <person name="Reichwald K."/>
            <person name="Felder M."/>
            <person name="Petzold A."/>
            <person name="Koch P."/>
            <person name="Groth M."/>
            <person name="Platzer M."/>
        </authorList>
    </citation>
    <scope>NUCLEOTIDE SEQUENCE</scope>
    <source>
        <tissue evidence="9">Brain</tissue>
    </source>
</reference>